<evidence type="ECO:0000313" key="1">
    <source>
        <dbReference type="EMBL" id="CCH00290.1"/>
    </source>
</evidence>
<keyword evidence="2" id="KW-1185">Reference proteome</keyword>
<name>I0K837_9BACT</name>
<reference evidence="1 2" key="1">
    <citation type="journal article" date="2012" name="J. Bacteriol.">
        <title>Genome Sequence of Fibrella aestuarina BUZ 2T, a Filamentous Marine Bacterium.</title>
        <authorList>
            <person name="Filippini M."/>
            <person name="Qi W."/>
            <person name="Blom J."/>
            <person name="Goesmann A."/>
            <person name="Smits T.H."/>
            <person name="Bagheri H.C."/>
        </authorList>
    </citation>
    <scope>NUCLEOTIDE SEQUENCE [LARGE SCALE GENOMIC DNA]</scope>
    <source>
        <strain evidence="2">BUZ 2T</strain>
    </source>
</reference>
<dbReference type="Proteomes" id="UP000011058">
    <property type="component" value="Chromosome"/>
</dbReference>
<accession>I0K837</accession>
<protein>
    <submittedName>
        <fullName evidence="1">Uncharacterized protein</fullName>
    </submittedName>
</protein>
<dbReference type="HOGENOM" id="CLU_308546_0_0_10"/>
<organism evidence="1 2">
    <name type="scientific">Fibrella aestuarina BUZ 2</name>
    <dbReference type="NCBI Taxonomy" id="1166018"/>
    <lineage>
        <taxon>Bacteria</taxon>
        <taxon>Pseudomonadati</taxon>
        <taxon>Bacteroidota</taxon>
        <taxon>Cytophagia</taxon>
        <taxon>Cytophagales</taxon>
        <taxon>Spirosomataceae</taxon>
        <taxon>Fibrella</taxon>
    </lineage>
</organism>
<dbReference type="KEGG" id="fae:FAES_2281"/>
<dbReference type="PATRIC" id="fig|1166018.3.peg.4039"/>
<gene>
    <name evidence="1" type="ORF">FAES_2281</name>
</gene>
<dbReference type="eggNOG" id="ENOG5033NKY">
    <property type="taxonomic scope" value="Bacteria"/>
</dbReference>
<dbReference type="AlphaFoldDB" id="I0K837"/>
<dbReference type="STRING" id="1166018.FAES_2281"/>
<dbReference type="EMBL" id="HE796683">
    <property type="protein sequence ID" value="CCH00290.1"/>
    <property type="molecule type" value="Genomic_DNA"/>
</dbReference>
<dbReference type="RefSeq" id="WP_015331389.1">
    <property type="nucleotide sequence ID" value="NC_020054.1"/>
</dbReference>
<sequence length="956" mass="100522">MAQPYQPSDVKAFFRRWLKPTPPAPPRSIKAEYLADGIDQMIDMLSVNTWAPVFGLVSDGLRLVIQIVDWTGGLGPKPNTGEYIGTTGRVANIADAVSIRGTQGIKGWSPLLQLQSTAPVGGTWVEGIVLKVVDWTGGEGNKPGLGYVGANGIVADASQAVNVRGASWFASDTVPLDLSDPAAFGQRGDLCLHTLTGDVYRCELGTGRWMLKGNLRGIPGLNWRGAWVANTVYAVGDVVATGGSAYVRKVAGSSGSSFSGVGANWDLLVAKGDKGDQGNRGWTQIAVLVSDGNRVVRQVTDYIGGEGPKPTDYIGQYITSTGFTTNIALAQDVRGPQGIQGLPGTLTASAFPEVNNGGGIADTTYAVLQQGTTLQRIPLNALPIRMNSLFGPTGNIAQDLRGLLFSQYTDIFQGRLLESCEKWNTGTSAWDVQNATVSLGFQKLLAGRPFLASQTIIYAGDKYRLTIQTDNSSEGAMLAIYMGYFTGAVGFGTNLKVTVETSSNGGTSYTTRLAETNITFSSYYLFMPVDLGGNRVRVTLDAVGAAGSNFALHGLGGFSGKSSNQGRFWNRLPFGWNYKQYASFGFQANDGPPDCAALEVRSTDAGFLFPRMSGVQRDAIPSQTDGLTLYVTDSGAPGGFWGRIAGFFHKFLTVTAAGVLNLDELQLPSAFRNRKLVMWQVTGNDHQFIGLGANSGEFRLQVDGSNTDYNWYAGTSPALSALLMRLTGLGKLLLGTNALTNSNAQAEIAGTNANDGVIATFTNKFSAAGRKGAQLQFHNTGISMWRIGLAAGDDQAGDAFVFKGWAGGSFPELVRITATGSIGIGTDNPQEKLHVMGRVRSAGIVAGGTTPGIVARPGLGTGAAAAISGADMAGLISLTAGSGTGANAEVCKVTFATAYTAAPKVVMLDARSKNGRYQLGRLFVSAITATDFTISTTDSAIDAGTANIDIQYVVIA</sequence>
<evidence type="ECO:0000313" key="2">
    <source>
        <dbReference type="Proteomes" id="UP000011058"/>
    </source>
</evidence>
<dbReference type="OrthoDB" id="9765957at2"/>
<proteinExistence type="predicted"/>